<evidence type="ECO:0000259" key="3">
    <source>
        <dbReference type="Pfam" id="PF13511"/>
    </source>
</evidence>
<protein>
    <submittedName>
        <fullName evidence="4">DUF4124 domain-containing protein</fullName>
    </submittedName>
</protein>
<accession>A0A2T1KGC8</accession>
<dbReference type="OrthoDB" id="7068596at2"/>
<feature type="chain" id="PRO_5015492152" evidence="2">
    <location>
        <begin position="22"/>
        <end position="158"/>
    </location>
</feature>
<comment type="caution">
    <text evidence="4">The sequence shown here is derived from an EMBL/GenBank/DDBJ whole genome shotgun (WGS) entry which is preliminary data.</text>
</comment>
<evidence type="ECO:0000256" key="1">
    <source>
        <dbReference type="SAM" id="MobiDB-lite"/>
    </source>
</evidence>
<feature type="region of interest" description="Disordered" evidence="1">
    <location>
        <begin position="35"/>
        <end position="100"/>
    </location>
</feature>
<proteinExistence type="predicted"/>
<gene>
    <name evidence="4" type="ORF">C7H08_06235</name>
</gene>
<feature type="compositionally biased region" description="Low complexity" evidence="1">
    <location>
        <begin position="62"/>
        <end position="81"/>
    </location>
</feature>
<sequence>MNRKILMLTVLMAATPSFAGAASVYKWTDESGVTHFGDRQPTGQNSEQVNVRSGTSRNPGNQRQSPQQQLDQLEEQQQAQQQRREESAVEEARRKQREANCATARSNLNVISSNARIRVEKDGEMRYLSPEEIDEQRRQFEEIAAENCGPDTAVPAQR</sequence>
<feature type="domain" description="DUF4124" evidence="3">
    <location>
        <begin position="19"/>
        <end position="58"/>
    </location>
</feature>
<evidence type="ECO:0000313" key="5">
    <source>
        <dbReference type="Proteomes" id="UP000238385"/>
    </source>
</evidence>
<reference evidence="4 5" key="1">
    <citation type="submission" date="2018-03" db="EMBL/GenBank/DDBJ databases">
        <title>Marinobacter brunus sp. nov., a marine bacterium of Gamma-proteobacteria isolated from the surface seawater of the South China Sea.</title>
        <authorList>
            <person name="Cheng H."/>
            <person name="Wu Y.-H."/>
            <person name="Xamxidin M."/>
            <person name="Xu X.-W."/>
        </authorList>
    </citation>
    <scope>NUCLEOTIDE SEQUENCE [LARGE SCALE GENOMIC DNA]</scope>
    <source>
        <strain evidence="4 5">JCM 30472</strain>
    </source>
</reference>
<dbReference type="EMBL" id="PXNN01000009">
    <property type="protein sequence ID" value="PSF09191.1"/>
    <property type="molecule type" value="Genomic_DNA"/>
</dbReference>
<organism evidence="4 5">
    <name type="scientific">Marinobacter halophilus</name>
    <dbReference type="NCBI Taxonomy" id="1323740"/>
    <lineage>
        <taxon>Bacteria</taxon>
        <taxon>Pseudomonadati</taxon>
        <taxon>Pseudomonadota</taxon>
        <taxon>Gammaproteobacteria</taxon>
        <taxon>Pseudomonadales</taxon>
        <taxon>Marinobacteraceae</taxon>
        <taxon>Marinobacter</taxon>
    </lineage>
</organism>
<keyword evidence="2" id="KW-0732">Signal</keyword>
<feature type="compositionally biased region" description="Basic and acidic residues" evidence="1">
    <location>
        <begin position="82"/>
        <end position="93"/>
    </location>
</feature>
<dbReference type="Pfam" id="PF13511">
    <property type="entry name" value="DUF4124"/>
    <property type="match status" value="1"/>
</dbReference>
<evidence type="ECO:0000313" key="4">
    <source>
        <dbReference type="EMBL" id="PSF09191.1"/>
    </source>
</evidence>
<keyword evidence="5" id="KW-1185">Reference proteome</keyword>
<feature type="compositionally biased region" description="Polar residues" evidence="1">
    <location>
        <begin position="41"/>
        <end position="61"/>
    </location>
</feature>
<name>A0A2T1KGC8_9GAMM</name>
<dbReference type="InterPro" id="IPR025392">
    <property type="entry name" value="DUF4124"/>
</dbReference>
<dbReference type="RefSeq" id="WP_106670883.1">
    <property type="nucleotide sequence ID" value="NZ_BMFE01000005.1"/>
</dbReference>
<dbReference type="AlphaFoldDB" id="A0A2T1KGC8"/>
<dbReference type="Proteomes" id="UP000238385">
    <property type="component" value="Unassembled WGS sequence"/>
</dbReference>
<feature type="signal peptide" evidence="2">
    <location>
        <begin position="1"/>
        <end position="21"/>
    </location>
</feature>
<evidence type="ECO:0000256" key="2">
    <source>
        <dbReference type="SAM" id="SignalP"/>
    </source>
</evidence>